<dbReference type="InterPro" id="IPR014330">
    <property type="entry name" value="RNA-bd_S4-rel_YaaA"/>
</dbReference>
<dbReference type="Gene3D" id="3.10.290.10">
    <property type="entry name" value="RNA-binding S4 domain"/>
    <property type="match status" value="1"/>
</dbReference>
<accession>A0A645GQG1</accession>
<dbReference type="GO" id="GO:0003723">
    <property type="term" value="F:RNA binding"/>
    <property type="evidence" value="ECO:0007669"/>
    <property type="project" value="InterPro"/>
</dbReference>
<comment type="caution">
    <text evidence="1">The sequence shown here is derived from an EMBL/GenBank/DDBJ whole genome shotgun (WGS) entry which is preliminary data.</text>
</comment>
<sequence length="79" mass="9063">MKIKVTVKEKEKKEVKISTEFIRLDAFLKLCDAVQSGGHAKMVIQDGEVKVNGEVCTQRGKKLHQKDEVEFNRKLYIVT</sequence>
<organism evidence="1">
    <name type="scientific">bioreactor metagenome</name>
    <dbReference type="NCBI Taxonomy" id="1076179"/>
    <lineage>
        <taxon>unclassified sequences</taxon>
        <taxon>metagenomes</taxon>
        <taxon>ecological metagenomes</taxon>
    </lineage>
</organism>
<evidence type="ECO:0000313" key="1">
    <source>
        <dbReference type="EMBL" id="MPN29141.1"/>
    </source>
</evidence>
<evidence type="ECO:0008006" key="2">
    <source>
        <dbReference type="Google" id="ProtNLM"/>
    </source>
</evidence>
<dbReference type="AlphaFoldDB" id="A0A645GQG1"/>
<dbReference type="InterPro" id="IPR036986">
    <property type="entry name" value="S4_RNA-bd_sf"/>
</dbReference>
<name>A0A645GQG1_9ZZZZ</name>
<proteinExistence type="predicted"/>
<dbReference type="SUPFAM" id="SSF55174">
    <property type="entry name" value="Alpha-L RNA-binding motif"/>
    <property type="match status" value="1"/>
</dbReference>
<dbReference type="Pfam" id="PF13275">
    <property type="entry name" value="S4_2"/>
    <property type="match status" value="1"/>
</dbReference>
<reference evidence="1" key="1">
    <citation type="submission" date="2019-08" db="EMBL/GenBank/DDBJ databases">
        <authorList>
            <person name="Kucharzyk K."/>
            <person name="Murdoch R.W."/>
            <person name="Higgins S."/>
            <person name="Loffler F."/>
        </authorList>
    </citation>
    <scope>NUCLEOTIDE SEQUENCE</scope>
</reference>
<dbReference type="EMBL" id="VSSQ01079700">
    <property type="protein sequence ID" value="MPN29141.1"/>
    <property type="molecule type" value="Genomic_DNA"/>
</dbReference>
<dbReference type="PROSITE" id="PS50889">
    <property type="entry name" value="S4"/>
    <property type="match status" value="1"/>
</dbReference>
<dbReference type="CDD" id="cd00165">
    <property type="entry name" value="S4"/>
    <property type="match status" value="1"/>
</dbReference>
<gene>
    <name evidence="1" type="ORF">SDC9_176592</name>
</gene>
<protein>
    <recommendedName>
        <fullName evidence="2">RNA-binding S4 domain-containing protein</fullName>
    </recommendedName>
</protein>
<dbReference type="NCBIfam" id="TIGR02988">
    <property type="entry name" value="YaaA_near_RecF"/>
    <property type="match status" value="1"/>
</dbReference>